<dbReference type="PANTHER" id="PTHR42776">
    <property type="entry name" value="SERINE PEPTIDASE S9 FAMILY MEMBER"/>
    <property type="match status" value="1"/>
</dbReference>
<dbReference type="InterPro" id="IPR029058">
    <property type="entry name" value="AB_hydrolase_fold"/>
</dbReference>
<feature type="signal peptide" evidence="2">
    <location>
        <begin position="1"/>
        <end position="23"/>
    </location>
</feature>
<keyword evidence="2" id="KW-0732">Signal</keyword>
<evidence type="ECO:0000313" key="4">
    <source>
        <dbReference type="EMBL" id="MEK8046521.1"/>
    </source>
</evidence>
<name>A0ABU9C4H4_9BURK</name>
<evidence type="ECO:0000313" key="5">
    <source>
        <dbReference type="Proteomes" id="UP001379945"/>
    </source>
</evidence>
<dbReference type="EMBL" id="JBBUTI010000005">
    <property type="protein sequence ID" value="MEK8046521.1"/>
    <property type="molecule type" value="Genomic_DNA"/>
</dbReference>
<dbReference type="SUPFAM" id="SSF82171">
    <property type="entry name" value="DPP6 N-terminal domain-like"/>
    <property type="match status" value="1"/>
</dbReference>
<dbReference type="PANTHER" id="PTHR42776:SF27">
    <property type="entry name" value="DIPEPTIDYL PEPTIDASE FAMILY MEMBER 6"/>
    <property type="match status" value="1"/>
</dbReference>
<dbReference type="Proteomes" id="UP001379945">
    <property type="component" value="Unassembled WGS sequence"/>
</dbReference>
<reference evidence="4 5" key="1">
    <citation type="submission" date="2024-04" db="EMBL/GenBank/DDBJ databases">
        <title>Novel species of the genus Ideonella isolated from streams.</title>
        <authorList>
            <person name="Lu H."/>
        </authorList>
    </citation>
    <scope>NUCLEOTIDE SEQUENCE [LARGE SCALE GENOMIC DNA]</scope>
    <source>
        <strain evidence="4 5">LYT19W</strain>
    </source>
</reference>
<protein>
    <submittedName>
        <fullName evidence="4">S9 family peptidase</fullName>
        <ecNumber evidence="4">3.4.-.-</ecNumber>
    </submittedName>
</protein>
<proteinExistence type="predicted"/>
<dbReference type="Gene3D" id="3.40.50.1820">
    <property type="entry name" value="alpha/beta hydrolase"/>
    <property type="match status" value="1"/>
</dbReference>
<dbReference type="InterPro" id="IPR001375">
    <property type="entry name" value="Peptidase_S9_cat"/>
</dbReference>
<dbReference type="EC" id="3.4.-.-" evidence="4"/>
<dbReference type="Pfam" id="PF00326">
    <property type="entry name" value="Peptidase_S9"/>
    <property type="match status" value="1"/>
</dbReference>
<sequence>MQIFWKAAVIAAALQAVPGLTLAQAPAAAQAEAAKPAAPPPLAAFATLPALRGLSLSPNGERLLGIMNRDGNSVLVTAKWDGSEMRGIMETDNRKFKFNWAHWVNNGRLIVSLGYPSITRGDTAGESRALAVDADGGRIINLVPPPRDRNIENLAQFQDRVIDWMPDDGEHVMMSIVEDFNVFAPSVFKVNVNSGKRTQVLGPRRGIWHWVTDFQHRVRAGVRNEGTKSEVIVRDVDSDNWRTVWKYDAFTADEVEPLAFGRDPNLLYVMAKHEGRRALFSARLDKLDAAGLPTLTLMSANDQFDLGGSLRISRTTGELESFGSTWYGNAAKRFWTEPLRELARGIDEGLPKRYNYIFGFSEDGNRYVVQSSGNGVPDQIYIGDRKAGSLSLVADMYPDLPEEQMVGKRSINFKARDGLNITGFITTPKGKNPKGWPLVLLPHGGPMSRDNADFDTWTELLASRGYAVLQVNFRGSDGLGDNFRNAGLRRWGLEMQDDLTDGVQWAVEQKLADPKRVCVVGGSYGGYAALMGAVKTPDLYQCAVSFAGVSNLIDLSRREAGYSVNRTYNDEQVGNYWRDRDQLKATSPSEQAAKIRIPVLLVHGTSDTIVPYDQSVTMDKALKAAGKNVRFVTLEGGDHNLARQADRLLFFAELESFLARHLGTTSAK</sequence>
<organism evidence="4 5">
    <name type="scientific">Ideonella margarita</name>
    <dbReference type="NCBI Taxonomy" id="2984191"/>
    <lineage>
        <taxon>Bacteria</taxon>
        <taxon>Pseudomonadati</taxon>
        <taxon>Pseudomonadota</taxon>
        <taxon>Betaproteobacteria</taxon>
        <taxon>Burkholderiales</taxon>
        <taxon>Sphaerotilaceae</taxon>
        <taxon>Ideonella</taxon>
    </lineage>
</organism>
<evidence type="ECO:0000256" key="2">
    <source>
        <dbReference type="SAM" id="SignalP"/>
    </source>
</evidence>
<dbReference type="GO" id="GO:0016787">
    <property type="term" value="F:hydrolase activity"/>
    <property type="evidence" value="ECO:0007669"/>
    <property type="project" value="UniProtKB-KW"/>
</dbReference>
<comment type="caution">
    <text evidence="4">The sequence shown here is derived from an EMBL/GenBank/DDBJ whole genome shotgun (WGS) entry which is preliminary data.</text>
</comment>
<evidence type="ECO:0000256" key="1">
    <source>
        <dbReference type="ARBA" id="ARBA00022801"/>
    </source>
</evidence>
<dbReference type="SUPFAM" id="SSF53474">
    <property type="entry name" value="alpha/beta-Hydrolases"/>
    <property type="match status" value="1"/>
</dbReference>
<feature type="chain" id="PRO_5045649052" evidence="2">
    <location>
        <begin position="24"/>
        <end position="668"/>
    </location>
</feature>
<gene>
    <name evidence="4" type="ORF">AACH00_09205</name>
</gene>
<evidence type="ECO:0000259" key="3">
    <source>
        <dbReference type="Pfam" id="PF00326"/>
    </source>
</evidence>
<keyword evidence="1 4" id="KW-0378">Hydrolase</keyword>
<dbReference type="RefSeq" id="WP_341398809.1">
    <property type="nucleotide sequence ID" value="NZ_JBBUTI010000005.1"/>
</dbReference>
<feature type="domain" description="Peptidase S9 prolyl oligopeptidase catalytic" evidence="3">
    <location>
        <begin position="454"/>
        <end position="664"/>
    </location>
</feature>
<keyword evidence="5" id="KW-1185">Reference proteome</keyword>
<accession>A0ABU9C4H4</accession>